<dbReference type="Proteomes" id="UP000027192">
    <property type="component" value="Unassembled WGS sequence"/>
</dbReference>
<sequence length="278" mass="31606">MKKIKLSFLTMVALMSHFASASTLRNDVPSCTETVPSEYYQLSNEREFVILVDKTMAHSLDKEIKSELYQGIKRFIQPGDKVQLVEFSSFVQDSYIKVAFNGQLDTPIHDDHKKYVKKSVLKQLDKCLDKQHQFMLSKLGQGLKSAFEAQAKPTNTELIGALSDISNQILVNSTAQRKVVLLISDMLENSDISSFYKNNKTQLIHPAQELEKFRASEVFANFNQADVYVIGTGVIPGNQQYISSQKMNRLERFWKGYFEQSNAKLLGFGKPMLLTDIQ</sequence>
<keyword evidence="3" id="KW-1185">Reference proteome</keyword>
<dbReference type="Gene3D" id="3.40.50.410">
    <property type="entry name" value="von Willebrand factor, type A domain"/>
    <property type="match status" value="1"/>
</dbReference>
<keyword evidence="1" id="KW-0732">Signal</keyword>
<feature type="chain" id="PRO_5001626094" description="VWFA domain-containing protein" evidence="1">
    <location>
        <begin position="22"/>
        <end position="278"/>
    </location>
</feature>
<dbReference type="InterPro" id="IPR036465">
    <property type="entry name" value="vWFA_dom_sf"/>
</dbReference>
<evidence type="ECO:0000256" key="1">
    <source>
        <dbReference type="SAM" id="SignalP"/>
    </source>
</evidence>
<dbReference type="AlphaFoldDB" id="A0A066RWU2"/>
<gene>
    <name evidence="2" type="ORF">EA58_09035</name>
</gene>
<dbReference type="OrthoDB" id="5365915at2"/>
<dbReference type="STRING" id="1654360.EA58_09035"/>
<proteinExistence type="predicted"/>
<feature type="signal peptide" evidence="1">
    <location>
        <begin position="1"/>
        <end position="21"/>
    </location>
</feature>
<accession>A0A066RWU2</accession>
<protein>
    <recommendedName>
        <fullName evidence="4">VWFA domain-containing protein</fullName>
    </recommendedName>
</protein>
<name>A0A066RWU2_9GAMM</name>
<comment type="caution">
    <text evidence="2">The sequence shown here is derived from an EMBL/GenBank/DDBJ whole genome shotgun (WGS) entry which is preliminary data.</text>
</comment>
<dbReference type="RefSeq" id="WP_051641965.1">
    <property type="nucleotide sequence ID" value="NZ_JAGSGC010000001.1"/>
</dbReference>
<dbReference type="EMBL" id="JMIB01000017">
    <property type="protein sequence ID" value="KDM91863.1"/>
    <property type="molecule type" value="Genomic_DNA"/>
</dbReference>
<evidence type="ECO:0000313" key="3">
    <source>
        <dbReference type="Proteomes" id="UP000027192"/>
    </source>
</evidence>
<evidence type="ECO:0008006" key="4">
    <source>
        <dbReference type="Google" id="ProtNLM"/>
    </source>
</evidence>
<evidence type="ECO:0000313" key="2">
    <source>
        <dbReference type="EMBL" id="KDM91863.1"/>
    </source>
</evidence>
<organism evidence="2 3">
    <name type="scientific">Photobacterium galatheae</name>
    <dbReference type="NCBI Taxonomy" id="1654360"/>
    <lineage>
        <taxon>Bacteria</taxon>
        <taxon>Pseudomonadati</taxon>
        <taxon>Pseudomonadota</taxon>
        <taxon>Gammaproteobacteria</taxon>
        <taxon>Vibrionales</taxon>
        <taxon>Vibrionaceae</taxon>
        <taxon>Photobacterium</taxon>
    </lineage>
</organism>
<reference evidence="2 3" key="1">
    <citation type="submission" date="2014-04" db="EMBL/GenBank/DDBJ databases">
        <title>Draft genome sequence of Photobacterium halotolerans S2753: a solonamide, ngercheumicin and holomycin producer.</title>
        <authorList>
            <person name="Machado H.R."/>
            <person name="Gram L."/>
        </authorList>
    </citation>
    <scope>NUCLEOTIDE SEQUENCE [LARGE SCALE GENOMIC DNA]</scope>
    <source>
        <strain evidence="2 3">S2753</strain>
    </source>
</reference>